<reference evidence="2" key="1">
    <citation type="submission" date="2023-03" db="EMBL/GenBank/DDBJ databases">
        <title>Electrophorus voltai genome.</title>
        <authorList>
            <person name="Bian C."/>
        </authorList>
    </citation>
    <scope>NUCLEOTIDE SEQUENCE</scope>
    <source>
        <strain evidence="2">CB-2022</strain>
        <tissue evidence="2">Muscle</tissue>
    </source>
</reference>
<dbReference type="EMBL" id="JAROKS010000005">
    <property type="protein sequence ID" value="KAK1803574.1"/>
    <property type="molecule type" value="Genomic_DNA"/>
</dbReference>
<proteinExistence type="predicted"/>
<gene>
    <name evidence="2" type="ORF">P4O66_020994</name>
</gene>
<dbReference type="AlphaFoldDB" id="A0AAD8ZR12"/>
<protein>
    <submittedName>
        <fullName evidence="2">Uncharacterized protein</fullName>
    </submittedName>
</protein>
<evidence type="ECO:0000313" key="2">
    <source>
        <dbReference type="EMBL" id="KAK1803574.1"/>
    </source>
</evidence>
<accession>A0AAD8ZR12</accession>
<feature type="compositionally biased region" description="Polar residues" evidence="1">
    <location>
        <begin position="67"/>
        <end position="80"/>
    </location>
</feature>
<feature type="region of interest" description="Disordered" evidence="1">
    <location>
        <begin position="60"/>
        <end position="123"/>
    </location>
</feature>
<name>A0AAD8ZR12_9TELE</name>
<evidence type="ECO:0000256" key="1">
    <source>
        <dbReference type="SAM" id="MobiDB-lite"/>
    </source>
</evidence>
<keyword evidence="3" id="KW-1185">Reference proteome</keyword>
<feature type="non-terminal residue" evidence="2">
    <location>
        <position position="1"/>
    </location>
</feature>
<evidence type="ECO:0000313" key="3">
    <source>
        <dbReference type="Proteomes" id="UP001239994"/>
    </source>
</evidence>
<organism evidence="2 3">
    <name type="scientific">Electrophorus voltai</name>
    <dbReference type="NCBI Taxonomy" id="2609070"/>
    <lineage>
        <taxon>Eukaryota</taxon>
        <taxon>Metazoa</taxon>
        <taxon>Chordata</taxon>
        <taxon>Craniata</taxon>
        <taxon>Vertebrata</taxon>
        <taxon>Euteleostomi</taxon>
        <taxon>Actinopterygii</taxon>
        <taxon>Neopterygii</taxon>
        <taxon>Teleostei</taxon>
        <taxon>Ostariophysi</taxon>
        <taxon>Gymnotiformes</taxon>
        <taxon>Gymnotoidei</taxon>
        <taxon>Gymnotidae</taxon>
        <taxon>Electrophorus</taxon>
    </lineage>
</organism>
<dbReference type="Proteomes" id="UP001239994">
    <property type="component" value="Unassembled WGS sequence"/>
</dbReference>
<sequence length="275" mass="30421">WEQLAVLPKDTEQAHEDKRRAIHMFADMMDTFLGRNMASMGDTRFTYLTQDLDRLLQEGEAGDPLRSPSTVLGNPTSTFIDSPKREGIISSTPSKRRKKKRDSAPPDTSCTTEPLNPKKPSCLCSETEPALLTGSLRPYLEEEGQPEGLMEDLADSESDTMVVDQPSMDQEVESYKEGQEFHHDTLGGRIRAHPLLSPQHGGAAPGGSLTCGVRAFHGLLHGSGSLTCTQAYPRRMYTVTLVWSLAQNHTDVLLPKVHDVFLAVVREVRGTETYL</sequence>
<comment type="caution">
    <text evidence="2">The sequence shown here is derived from an EMBL/GenBank/DDBJ whole genome shotgun (WGS) entry which is preliminary data.</text>
</comment>